<gene>
    <name evidence="1" type="ordered locus">LILAB_19800</name>
</gene>
<accession>F8CAK4</accession>
<dbReference type="EMBL" id="CP002830">
    <property type="protein sequence ID" value="AEI65862.1"/>
    <property type="molecule type" value="Genomic_DNA"/>
</dbReference>
<dbReference type="Proteomes" id="UP000000488">
    <property type="component" value="Chromosome"/>
</dbReference>
<dbReference type="eggNOG" id="COG5276">
    <property type="taxonomic scope" value="Bacteria"/>
</dbReference>
<dbReference type="KEGG" id="mfu:LILAB_19800"/>
<keyword evidence="1" id="KW-0449">Lipoprotein</keyword>
<evidence type="ECO:0000313" key="2">
    <source>
        <dbReference type="Proteomes" id="UP000000488"/>
    </source>
</evidence>
<dbReference type="AlphaFoldDB" id="F8CAK4"/>
<proteinExistence type="predicted"/>
<dbReference type="HOGENOM" id="CLU_037203_0_0_7"/>
<dbReference type="STRING" id="483219.LILAB_19800"/>
<dbReference type="InterPro" id="IPR015943">
    <property type="entry name" value="WD40/YVTN_repeat-like_dom_sf"/>
</dbReference>
<dbReference type="InterPro" id="IPR013211">
    <property type="entry name" value="LVIVD"/>
</dbReference>
<reference evidence="1 2" key="1">
    <citation type="journal article" date="2011" name="J. Bacteriol.">
        <title>Genome sequence of the halotolerant marine bacterium Myxococcus fulvus HW-1.</title>
        <authorList>
            <person name="Li Z.F."/>
            <person name="Li X."/>
            <person name="Liu H."/>
            <person name="Liu X."/>
            <person name="Han K."/>
            <person name="Wu Z.H."/>
            <person name="Hu W."/>
            <person name="Li F.F."/>
            <person name="Li Y.Z."/>
        </authorList>
    </citation>
    <scope>NUCLEOTIDE SEQUENCE [LARGE SCALE GENOMIC DNA]</scope>
    <source>
        <strain evidence="2">ATCC BAA-855 / HW-1</strain>
    </source>
</reference>
<dbReference type="Gene3D" id="2.130.10.10">
    <property type="entry name" value="YVTN repeat-like/Quinoprotein amine dehydrogenase"/>
    <property type="match status" value="1"/>
</dbReference>
<dbReference type="SUPFAM" id="SSF75011">
    <property type="entry name" value="3-carboxy-cis,cis-mucoante lactonizing enzyme"/>
    <property type="match status" value="1"/>
</dbReference>
<protein>
    <submittedName>
        <fullName evidence="1">Putative lipoprotein</fullName>
    </submittedName>
</protein>
<name>F8CAK4_MYXFH</name>
<dbReference type="Pfam" id="PF08309">
    <property type="entry name" value="LVIVD"/>
    <property type="match status" value="5"/>
</dbReference>
<sequence length="495" mass="52038">MAADDMEGGMKRLLAVTSTLALATACGNDNPPAPKAECQLEAIDLSACQLSSLAGVQPEGIWNLNINLNDGSGAAAAMRLSGGGSNTQMLLGVPATERQSTPESFFLASEYQQGTGASAVTIRFAAAGCSSSGPGQMSGIFRRCANGATDMRGTFDAVRVARRADEAEASGVELVGEVRLADATVTNVAVAHGHAYVTAGAKGLFILDLSDPAQPRQVNKSEPSDDFFTDALVNGNTLYVGSRRSGVIVFDITNPASPVRLRSVPESVVEVNDLALDGDVLYAASPLPNSEVYIYDVATPAEPKQLWRYFVEGAERLAGEVPLHVAAMGGRLYVSNWSFGLTVSDVTTPSKPKLLGRFANASSSATAVGMVGDRPYAFDAGEDWGAYLSVLDVSAPATVSRTGEFRTRPEVSVRAVAFAGTKVYLAYGQDGLRIVDVSVPSAPQQVGYYNTWRETDPGHGVAFLEGLSKVHVPGDGYVYATDSSRGLLIFRETAE</sequence>
<organism evidence="1 2">
    <name type="scientific">Myxococcus fulvus (strain ATCC BAA-855 / HW-1)</name>
    <dbReference type="NCBI Taxonomy" id="483219"/>
    <lineage>
        <taxon>Bacteria</taxon>
        <taxon>Pseudomonadati</taxon>
        <taxon>Myxococcota</taxon>
        <taxon>Myxococcia</taxon>
        <taxon>Myxococcales</taxon>
        <taxon>Cystobacterineae</taxon>
        <taxon>Myxococcaceae</taxon>
        <taxon>Myxococcus</taxon>
    </lineage>
</organism>
<evidence type="ECO:0000313" key="1">
    <source>
        <dbReference type="EMBL" id="AEI65862.1"/>
    </source>
</evidence>